<comment type="caution">
    <text evidence="2">The sequence shown here is derived from an EMBL/GenBank/DDBJ whole genome shotgun (WGS) entry which is preliminary data.</text>
</comment>
<evidence type="ECO:0000256" key="1">
    <source>
        <dbReference type="SAM" id="Phobius"/>
    </source>
</evidence>
<feature type="transmembrane region" description="Helical" evidence="1">
    <location>
        <begin position="47"/>
        <end position="72"/>
    </location>
</feature>
<name>A0ABS2N490_9BACI</name>
<proteinExistence type="predicted"/>
<reference evidence="2 3" key="1">
    <citation type="submission" date="2021-01" db="EMBL/GenBank/DDBJ databases">
        <title>Genomic Encyclopedia of Type Strains, Phase IV (KMG-IV): sequencing the most valuable type-strain genomes for metagenomic binning, comparative biology and taxonomic classification.</title>
        <authorList>
            <person name="Goeker M."/>
        </authorList>
    </citation>
    <scope>NUCLEOTIDE SEQUENCE [LARGE SCALE GENOMIC DNA]</scope>
    <source>
        <strain evidence="2 3">DSM 23711</strain>
    </source>
</reference>
<dbReference type="EMBL" id="JAFBDR010000023">
    <property type="protein sequence ID" value="MBM7572914.1"/>
    <property type="molecule type" value="Genomic_DNA"/>
</dbReference>
<feature type="transmembrane region" description="Helical" evidence="1">
    <location>
        <begin position="7"/>
        <end position="27"/>
    </location>
</feature>
<protein>
    <submittedName>
        <fullName evidence="2">Uncharacterized protein</fullName>
    </submittedName>
</protein>
<evidence type="ECO:0000313" key="3">
    <source>
        <dbReference type="Proteomes" id="UP001296943"/>
    </source>
</evidence>
<dbReference type="Proteomes" id="UP001296943">
    <property type="component" value="Unassembled WGS sequence"/>
</dbReference>
<gene>
    <name evidence="2" type="ORF">JOC48_003446</name>
</gene>
<accession>A0ABS2N490</accession>
<keyword evidence="3" id="KW-1185">Reference proteome</keyword>
<organism evidence="2 3">
    <name type="scientific">Aquibacillus albus</name>
    <dbReference type="NCBI Taxonomy" id="1168171"/>
    <lineage>
        <taxon>Bacteria</taxon>
        <taxon>Bacillati</taxon>
        <taxon>Bacillota</taxon>
        <taxon>Bacilli</taxon>
        <taxon>Bacillales</taxon>
        <taxon>Bacillaceae</taxon>
        <taxon>Aquibacillus</taxon>
    </lineage>
</organism>
<sequence>MKKIRNLITKFPMLFIMLSIIIVHSSVTPFNTVFRGEEVGGYIDPLWFETLTFIFVTFIYSFPWIVGVIVLYSTIKLINELRTINTIK</sequence>
<keyword evidence="1" id="KW-0472">Membrane</keyword>
<keyword evidence="1" id="KW-1133">Transmembrane helix</keyword>
<keyword evidence="1" id="KW-0812">Transmembrane</keyword>
<evidence type="ECO:0000313" key="2">
    <source>
        <dbReference type="EMBL" id="MBM7572914.1"/>
    </source>
</evidence>